<evidence type="ECO:0000313" key="1">
    <source>
        <dbReference type="EMBL" id="KAH9328974.1"/>
    </source>
</evidence>
<organism evidence="1 2">
    <name type="scientific">Taxus chinensis</name>
    <name type="common">Chinese yew</name>
    <name type="synonym">Taxus wallichiana var. chinensis</name>
    <dbReference type="NCBI Taxonomy" id="29808"/>
    <lineage>
        <taxon>Eukaryota</taxon>
        <taxon>Viridiplantae</taxon>
        <taxon>Streptophyta</taxon>
        <taxon>Embryophyta</taxon>
        <taxon>Tracheophyta</taxon>
        <taxon>Spermatophyta</taxon>
        <taxon>Pinopsida</taxon>
        <taxon>Pinidae</taxon>
        <taxon>Conifers II</taxon>
        <taxon>Cupressales</taxon>
        <taxon>Taxaceae</taxon>
        <taxon>Taxus</taxon>
    </lineage>
</organism>
<keyword evidence="2" id="KW-1185">Reference proteome</keyword>
<reference evidence="1 2" key="1">
    <citation type="journal article" date="2021" name="Nat. Plants">
        <title>The Taxus genome provides insights into paclitaxel biosynthesis.</title>
        <authorList>
            <person name="Xiong X."/>
            <person name="Gou J."/>
            <person name="Liao Q."/>
            <person name="Li Y."/>
            <person name="Zhou Q."/>
            <person name="Bi G."/>
            <person name="Li C."/>
            <person name="Du R."/>
            <person name="Wang X."/>
            <person name="Sun T."/>
            <person name="Guo L."/>
            <person name="Liang H."/>
            <person name="Lu P."/>
            <person name="Wu Y."/>
            <person name="Zhang Z."/>
            <person name="Ro D.K."/>
            <person name="Shang Y."/>
            <person name="Huang S."/>
            <person name="Yan J."/>
        </authorList>
    </citation>
    <scope>NUCLEOTIDE SEQUENCE [LARGE SCALE GENOMIC DNA]</scope>
    <source>
        <strain evidence="1">Ta-2019</strain>
    </source>
</reference>
<accession>A0AA38GSM6</accession>
<sequence length="250" mass="28363">IIKQKYVPSNGPTISMASRETNISTSFPSLDSSEVLSSDETQKAIFWYQRTVDRHVDPSESSKMLNWTNKVVKSVHDRLQSQESILAEMEKTLKAIELHQKGDITSALRLLNSKVDDVTTQMKKVDKSLENTSRYVSTCPDIPKIVSREVIDVVQPLISQSEDTKKDIASKIGTTHKIVQNSLHQLHESSIELIHKVEQVQEHVSPIPEIVPQIEKILDNTKKPEEIEPDWSHKVSWTEVVNSSRIFNTS</sequence>
<feature type="non-terminal residue" evidence="1">
    <location>
        <position position="1"/>
    </location>
</feature>
<proteinExistence type="predicted"/>
<protein>
    <submittedName>
        <fullName evidence="1">Uncharacterized protein</fullName>
    </submittedName>
</protein>
<dbReference type="AlphaFoldDB" id="A0AA38GSM6"/>
<dbReference type="Proteomes" id="UP000824469">
    <property type="component" value="Unassembled WGS sequence"/>
</dbReference>
<dbReference type="EMBL" id="JAHRHJ020000001">
    <property type="protein sequence ID" value="KAH9328974.1"/>
    <property type="molecule type" value="Genomic_DNA"/>
</dbReference>
<name>A0AA38GSM6_TAXCH</name>
<gene>
    <name evidence="1" type="ORF">KI387_001082</name>
</gene>
<comment type="caution">
    <text evidence="1">The sequence shown here is derived from an EMBL/GenBank/DDBJ whole genome shotgun (WGS) entry which is preliminary data.</text>
</comment>
<evidence type="ECO:0000313" key="2">
    <source>
        <dbReference type="Proteomes" id="UP000824469"/>
    </source>
</evidence>